<feature type="region of interest" description="Disordered" evidence="1">
    <location>
        <begin position="1"/>
        <end position="20"/>
    </location>
</feature>
<protein>
    <recommendedName>
        <fullName evidence="4">N-acetyltransferase domain-containing protein</fullName>
    </recommendedName>
</protein>
<dbReference type="EMBL" id="BLPF01000002">
    <property type="protein sequence ID" value="GFJ82049.1"/>
    <property type="molecule type" value="Genomic_DNA"/>
</dbReference>
<comment type="caution">
    <text evidence="2">The sequence shown here is derived from an EMBL/GenBank/DDBJ whole genome shotgun (WGS) entry which is preliminary data.</text>
</comment>
<dbReference type="RefSeq" id="WP_173062051.1">
    <property type="nucleotide sequence ID" value="NZ_BAABGO010000057.1"/>
</dbReference>
<dbReference type="InterPro" id="IPR016181">
    <property type="entry name" value="Acyl_CoA_acyltransferase"/>
</dbReference>
<sequence>MNYAADDHARDRCDGSGARPTSAVVEGAARRGLVRAAPAGVVTRVEGLLAGAYASTALAGWLVPNQRSRAPLIQAWIGLCLEAAFERGHVDMPPGHRVATVWLPGPTTVGSNWWERLARATAPFADQFVNLHRRLADAAPTGLPYQQLAFAAGQNGIQGQGWGTLLLRRRLDVLDARQVPAYAVAVDPNSVRWLSRHGFGAHGPPIALPAHGRSAVGGREPPPRLGVTLQPLWRPPSKPQRRGP</sequence>
<reference evidence="2 3" key="2">
    <citation type="submission" date="2020-03" db="EMBL/GenBank/DDBJ databases">
        <authorList>
            <person name="Ichikawa N."/>
            <person name="Kimura A."/>
            <person name="Kitahashi Y."/>
            <person name="Uohara A."/>
        </authorList>
    </citation>
    <scope>NUCLEOTIDE SEQUENCE [LARGE SCALE GENOMIC DNA]</scope>
    <source>
        <strain evidence="2 3">NBRC 108639</strain>
    </source>
</reference>
<dbReference type="Proteomes" id="UP000482800">
    <property type="component" value="Unassembled WGS sequence"/>
</dbReference>
<dbReference type="SUPFAM" id="SSF55729">
    <property type="entry name" value="Acyl-CoA N-acyltransferases (Nat)"/>
    <property type="match status" value="1"/>
</dbReference>
<dbReference type="AlphaFoldDB" id="A0A6V8KIU2"/>
<evidence type="ECO:0008006" key="4">
    <source>
        <dbReference type="Google" id="ProtNLM"/>
    </source>
</evidence>
<feature type="compositionally biased region" description="Basic and acidic residues" evidence="1">
    <location>
        <begin position="1"/>
        <end position="14"/>
    </location>
</feature>
<accession>A0A6V8KIU2</accession>
<proteinExistence type="predicted"/>
<dbReference type="Gene3D" id="3.40.630.30">
    <property type="match status" value="1"/>
</dbReference>
<reference evidence="2 3" key="1">
    <citation type="submission" date="2020-03" db="EMBL/GenBank/DDBJ databases">
        <title>Whole genome shotgun sequence of Phytohabitans houttuyneae NBRC 108639.</title>
        <authorList>
            <person name="Komaki H."/>
            <person name="Tamura T."/>
        </authorList>
    </citation>
    <scope>NUCLEOTIDE SEQUENCE [LARGE SCALE GENOMIC DNA]</scope>
    <source>
        <strain evidence="2 3">NBRC 108639</strain>
    </source>
</reference>
<evidence type="ECO:0000256" key="1">
    <source>
        <dbReference type="SAM" id="MobiDB-lite"/>
    </source>
</evidence>
<evidence type="ECO:0000313" key="3">
    <source>
        <dbReference type="Proteomes" id="UP000482800"/>
    </source>
</evidence>
<keyword evidence="3" id="KW-1185">Reference proteome</keyword>
<organism evidence="2 3">
    <name type="scientific">Phytohabitans houttuyneae</name>
    <dbReference type="NCBI Taxonomy" id="1076126"/>
    <lineage>
        <taxon>Bacteria</taxon>
        <taxon>Bacillati</taxon>
        <taxon>Actinomycetota</taxon>
        <taxon>Actinomycetes</taxon>
        <taxon>Micromonosporales</taxon>
        <taxon>Micromonosporaceae</taxon>
    </lineage>
</organism>
<feature type="region of interest" description="Disordered" evidence="1">
    <location>
        <begin position="210"/>
        <end position="244"/>
    </location>
</feature>
<name>A0A6V8KIU2_9ACTN</name>
<gene>
    <name evidence="2" type="ORF">Phou_062290</name>
</gene>
<evidence type="ECO:0000313" key="2">
    <source>
        <dbReference type="EMBL" id="GFJ82049.1"/>
    </source>
</evidence>